<dbReference type="RefSeq" id="WP_039371109.1">
    <property type="nucleotide sequence ID" value="NZ_PGEZ01000001.1"/>
</dbReference>
<keyword evidence="4" id="KW-1185">Reference proteome</keyword>
<dbReference type="PROSITE" id="PS51257">
    <property type="entry name" value="PROKAR_LIPOPROTEIN"/>
    <property type="match status" value="1"/>
</dbReference>
<reference evidence="3 4" key="1">
    <citation type="submission" date="2017-11" db="EMBL/GenBank/DDBJ databases">
        <title>Genomic Encyclopedia of Archaeal and Bacterial Type Strains, Phase II (KMG-II): From Individual Species to Whole Genera.</title>
        <authorList>
            <person name="Goeker M."/>
        </authorList>
    </citation>
    <scope>NUCLEOTIDE SEQUENCE [LARGE SCALE GENOMIC DNA]</scope>
    <source>
        <strain evidence="3 4">DSM 27763</strain>
    </source>
</reference>
<feature type="signal peptide" evidence="1">
    <location>
        <begin position="1"/>
        <end position="23"/>
    </location>
</feature>
<evidence type="ECO:0000313" key="4">
    <source>
        <dbReference type="Proteomes" id="UP000230842"/>
    </source>
</evidence>
<comment type="caution">
    <text evidence="3">The sequence shown here is derived from an EMBL/GenBank/DDBJ whole genome shotgun (WGS) entry which is preliminary data.</text>
</comment>
<dbReference type="Proteomes" id="UP000230842">
    <property type="component" value="Unassembled WGS sequence"/>
</dbReference>
<feature type="domain" description="DUF4333" evidence="2">
    <location>
        <begin position="19"/>
        <end position="80"/>
    </location>
</feature>
<evidence type="ECO:0000313" key="3">
    <source>
        <dbReference type="EMBL" id="PJJ56664.1"/>
    </source>
</evidence>
<name>A0A0B2B0B4_9ACTN</name>
<organism evidence="3 4">
    <name type="scientific">Mumia flava</name>
    <dbReference type="NCBI Taxonomy" id="1348852"/>
    <lineage>
        <taxon>Bacteria</taxon>
        <taxon>Bacillati</taxon>
        <taxon>Actinomycetota</taxon>
        <taxon>Actinomycetes</taxon>
        <taxon>Propionibacteriales</taxon>
        <taxon>Nocardioidaceae</taxon>
        <taxon>Mumia</taxon>
    </lineage>
</organism>
<dbReference type="InterPro" id="IPR025637">
    <property type="entry name" value="DUF4333"/>
</dbReference>
<evidence type="ECO:0000259" key="2">
    <source>
        <dbReference type="Pfam" id="PF14230"/>
    </source>
</evidence>
<keyword evidence="1" id="KW-0732">Signal</keyword>
<sequence>MLRARVLLAVPVALVLLAGCGSAPMPEKAVEKKASVEVGKQIGLDPIVDCPGDLRSHEGATMQCTLKDPNGSDETFSMTVSVVSLENGVAHLDFALDDEPAG</sequence>
<dbReference type="OrthoDB" id="3830284at2"/>
<accession>A0A0B2B0B4</accession>
<dbReference type="AlphaFoldDB" id="A0A0B2B0B4"/>
<dbReference type="EMBL" id="PGEZ01000001">
    <property type="protein sequence ID" value="PJJ56664.1"/>
    <property type="molecule type" value="Genomic_DNA"/>
</dbReference>
<gene>
    <name evidence="3" type="ORF">CLV56_0875</name>
</gene>
<feature type="chain" id="PRO_5038675828" evidence="1">
    <location>
        <begin position="24"/>
        <end position="102"/>
    </location>
</feature>
<protein>
    <submittedName>
        <fullName evidence="3">Uncharacterized protein DUF4333</fullName>
    </submittedName>
</protein>
<evidence type="ECO:0000256" key="1">
    <source>
        <dbReference type="SAM" id="SignalP"/>
    </source>
</evidence>
<dbReference type="Pfam" id="PF14230">
    <property type="entry name" value="DUF4333"/>
    <property type="match status" value="1"/>
</dbReference>
<proteinExistence type="predicted"/>